<dbReference type="Gene3D" id="1.10.150.320">
    <property type="entry name" value="Photosystem II 12 kDa extrinsic protein"/>
    <property type="match status" value="1"/>
</dbReference>
<evidence type="ECO:0000259" key="3">
    <source>
        <dbReference type="SMART" id="SM00278"/>
    </source>
</evidence>
<proteinExistence type="predicted"/>
<dbReference type="Gene3D" id="3.10.560.10">
    <property type="entry name" value="Outer membrane lipoprotein wza domain like"/>
    <property type="match status" value="1"/>
</dbReference>
<feature type="compositionally biased region" description="Low complexity" evidence="1">
    <location>
        <begin position="165"/>
        <end position="178"/>
    </location>
</feature>
<dbReference type="RefSeq" id="WP_158645440.1">
    <property type="nucleotide sequence ID" value="NZ_BAABIJ010000010.1"/>
</dbReference>
<dbReference type="GO" id="GO:0015627">
    <property type="term" value="C:type II protein secretion system complex"/>
    <property type="evidence" value="ECO:0007669"/>
    <property type="project" value="TreeGrafter"/>
</dbReference>
<keyword evidence="5" id="KW-1185">Reference proteome</keyword>
<organism evidence="4 5">
    <name type="scientific">Stackebrandtia albiflava</name>
    <dbReference type="NCBI Taxonomy" id="406432"/>
    <lineage>
        <taxon>Bacteria</taxon>
        <taxon>Bacillati</taxon>
        <taxon>Actinomycetota</taxon>
        <taxon>Actinomycetes</taxon>
        <taxon>Glycomycetales</taxon>
        <taxon>Glycomycetaceae</taxon>
        <taxon>Stackebrandtia</taxon>
    </lineage>
</organism>
<dbReference type="GO" id="GO:0003677">
    <property type="term" value="F:DNA binding"/>
    <property type="evidence" value="ECO:0007669"/>
    <property type="project" value="InterPro"/>
</dbReference>
<protein>
    <submittedName>
        <fullName evidence="4">Competence protein ComEA</fullName>
    </submittedName>
</protein>
<name>A0A562VG59_9ACTN</name>
<dbReference type="Pfam" id="PF10531">
    <property type="entry name" value="SLBB"/>
    <property type="match status" value="1"/>
</dbReference>
<dbReference type="InterPro" id="IPR010994">
    <property type="entry name" value="RuvA_2-like"/>
</dbReference>
<dbReference type="SUPFAM" id="SSF47781">
    <property type="entry name" value="RuvA domain 2-like"/>
    <property type="match status" value="1"/>
</dbReference>
<dbReference type="Pfam" id="PF12836">
    <property type="entry name" value="HHH_3"/>
    <property type="match status" value="1"/>
</dbReference>
<comment type="caution">
    <text evidence="4">The sequence shown here is derived from an EMBL/GenBank/DDBJ whole genome shotgun (WGS) entry which is preliminary data.</text>
</comment>
<feature type="domain" description="Helix-hairpin-helix DNA-binding motif class 1" evidence="3">
    <location>
        <begin position="216"/>
        <end position="235"/>
    </location>
</feature>
<dbReference type="PANTHER" id="PTHR21180">
    <property type="entry name" value="ENDONUCLEASE/EXONUCLEASE/PHOSPHATASE FAMILY DOMAIN-CONTAINING PROTEIN 1"/>
    <property type="match status" value="1"/>
</dbReference>
<keyword evidence="2" id="KW-0812">Transmembrane</keyword>
<dbReference type="InterPro" id="IPR019554">
    <property type="entry name" value="Soluble_ligand-bd"/>
</dbReference>
<evidence type="ECO:0000313" key="4">
    <source>
        <dbReference type="EMBL" id="TWJ16899.1"/>
    </source>
</evidence>
<dbReference type="AlphaFoldDB" id="A0A562VG59"/>
<dbReference type="GO" id="GO:0015628">
    <property type="term" value="P:protein secretion by the type II secretion system"/>
    <property type="evidence" value="ECO:0007669"/>
    <property type="project" value="TreeGrafter"/>
</dbReference>
<sequence>MVDVVPPGAGADGCLEEVDVGTGRSVSPTARDWRARVKAFGSRFTIDRKARQVLAAVLLGVAVVSAGAAWFAWPVREPATAAIPVMRSPEVAEAAEITVTVTGDVRSPGLVELPAGSRVADAVAAAGGLVPEVRSAGFLNLGRRVGDGELIVVEGVADDGEEPSGSESPAGGASPGPVNLNQADLAALDALPGIGPVTAQRILDYRAANGGFDSVDELQDVEGIGPATLAKLSGLVTV</sequence>
<evidence type="ECO:0000313" key="5">
    <source>
        <dbReference type="Proteomes" id="UP000321617"/>
    </source>
</evidence>
<dbReference type="PANTHER" id="PTHR21180:SF32">
    <property type="entry name" value="ENDONUCLEASE_EXONUCLEASE_PHOSPHATASE FAMILY DOMAIN-CONTAINING PROTEIN 1"/>
    <property type="match status" value="1"/>
</dbReference>
<dbReference type="GO" id="GO:0006281">
    <property type="term" value="P:DNA repair"/>
    <property type="evidence" value="ECO:0007669"/>
    <property type="project" value="InterPro"/>
</dbReference>
<feature type="domain" description="Helix-hairpin-helix DNA-binding motif class 1" evidence="3">
    <location>
        <begin position="186"/>
        <end position="205"/>
    </location>
</feature>
<gene>
    <name evidence="4" type="ORF">LX16_0150</name>
</gene>
<evidence type="ECO:0000256" key="2">
    <source>
        <dbReference type="SAM" id="Phobius"/>
    </source>
</evidence>
<evidence type="ECO:0000256" key="1">
    <source>
        <dbReference type="SAM" id="MobiDB-lite"/>
    </source>
</evidence>
<feature type="region of interest" description="Disordered" evidence="1">
    <location>
        <begin position="158"/>
        <end position="178"/>
    </location>
</feature>
<reference evidence="4 5" key="1">
    <citation type="journal article" date="2013" name="Stand. Genomic Sci.">
        <title>Genomic Encyclopedia of Type Strains, Phase I: The one thousand microbial genomes (KMG-I) project.</title>
        <authorList>
            <person name="Kyrpides N.C."/>
            <person name="Woyke T."/>
            <person name="Eisen J.A."/>
            <person name="Garrity G."/>
            <person name="Lilburn T.G."/>
            <person name="Beck B.J."/>
            <person name="Whitman W.B."/>
            <person name="Hugenholtz P."/>
            <person name="Klenk H.P."/>
        </authorList>
    </citation>
    <scope>NUCLEOTIDE SEQUENCE [LARGE SCALE GENOMIC DNA]</scope>
    <source>
        <strain evidence="4 5">DSM 45044</strain>
    </source>
</reference>
<dbReference type="EMBL" id="VLLL01000003">
    <property type="protein sequence ID" value="TWJ16899.1"/>
    <property type="molecule type" value="Genomic_DNA"/>
</dbReference>
<dbReference type="InterPro" id="IPR003583">
    <property type="entry name" value="Hlx-hairpin-Hlx_DNA-bd_motif"/>
</dbReference>
<keyword evidence="2" id="KW-0472">Membrane</keyword>
<dbReference type="InterPro" id="IPR051675">
    <property type="entry name" value="Endo/Exo/Phosphatase_dom_1"/>
</dbReference>
<feature type="transmembrane region" description="Helical" evidence="2">
    <location>
        <begin position="53"/>
        <end position="73"/>
    </location>
</feature>
<dbReference type="OrthoDB" id="9758724at2"/>
<dbReference type="SUPFAM" id="SSF142984">
    <property type="entry name" value="Nqo1 middle domain-like"/>
    <property type="match status" value="1"/>
</dbReference>
<accession>A0A562VG59</accession>
<dbReference type="Proteomes" id="UP000321617">
    <property type="component" value="Unassembled WGS sequence"/>
</dbReference>
<dbReference type="SMART" id="SM00278">
    <property type="entry name" value="HhH1"/>
    <property type="match status" value="2"/>
</dbReference>
<keyword evidence="2" id="KW-1133">Transmembrane helix</keyword>